<keyword evidence="12 21" id="KW-0472">Membrane</keyword>
<dbReference type="GeneTree" id="ENSGT00950000182932"/>
<evidence type="ECO:0000256" key="15">
    <source>
        <dbReference type="ARBA" id="ARBA00041029"/>
    </source>
</evidence>
<organism evidence="23 24">
    <name type="scientific">Coturnix japonica</name>
    <name type="common">Japanese quail</name>
    <name type="synonym">Coturnix coturnix japonica</name>
    <dbReference type="NCBI Taxonomy" id="93934"/>
    <lineage>
        <taxon>Eukaryota</taxon>
        <taxon>Metazoa</taxon>
        <taxon>Chordata</taxon>
        <taxon>Craniata</taxon>
        <taxon>Vertebrata</taxon>
        <taxon>Euteleostomi</taxon>
        <taxon>Archelosauria</taxon>
        <taxon>Archosauria</taxon>
        <taxon>Dinosauria</taxon>
        <taxon>Saurischia</taxon>
        <taxon>Theropoda</taxon>
        <taxon>Coelurosauria</taxon>
        <taxon>Aves</taxon>
        <taxon>Neognathae</taxon>
        <taxon>Galloanserae</taxon>
        <taxon>Galliformes</taxon>
        <taxon>Phasianidae</taxon>
        <taxon>Perdicinae</taxon>
        <taxon>Coturnix</taxon>
    </lineage>
</organism>
<proteinExistence type="inferred from homology"/>
<feature type="region of interest" description="Disordered" evidence="20">
    <location>
        <begin position="177"/>
        <end position="198"/>
    </location>
</feature>
<evidence type="ECO:0000256" key="21">
    <source>
        <dbReference type="SAM" id="Phobius"/>
    </source>
</evidence>
<dbReference type="Proteomes" id="UP000694412">
    <property type="component" value="Chromosome 4"/>
</dbReference>
<keyword evidence="24" id="KW-1185">Reference proteome</keyword>
<dbReference type="AlphaFoldDB" id="A0A8C2SM11"/>
<feature type="domain" description="N-acetyltransferase" evidence="22">
    <location>
        <begin position="272"/>
        <end position="415"/>
    </location>
</feature>
<dbReference type="InterPro" id="IPR000182">
    <property type="entry name" value="GNAT_dom"/>
</dbReference>
<dbReference type="PROSITE" id="PS51186">
    <property type="entry name" value="GNAT"/>
    <property type="match status" value="1"/>
</dbReference>
<gene>
    <name evidence="23" type="primary">NAT8L</name>
</gene>
<feature type="compositionally biased region" description="Low complexity" evidence="20">
    <location>
        <begin position="74"/>
        <end position="89"/>
    </location>
</feature>
<keyword evidence="8" id="KW-0256">Endoplasmic reticulum</keyword>
<evidence type="ECO:0000256" key="1">
    <source>
        <dbReference type="ARBA" id="ARBA00004111"/>
    </source>
</evidence>
<feature type="compositionally biased region" description="Gly residues" evidence="20">
    <location>
        <begin position="22"/>
        <end position="36"/>
    </location>
</feature>
<evidence type="ECO:0000259" key="22">
    <source>
        <dbReference type="PROSITE" id="PS51186"/>
    </source>
</evidence>
<dbReference type="FunFam" id="3.40.630.30:FF:000057">
    <property type="entry name" value="N-acetylaspartate synthetase"/>
    <property type="match status" value="1"/>
</dbReference>
<evidence type="ECO:0000256" key="14">
    <source>
        <dbReference type="ARBA" id="ARBA00039136"/>
    </source>
</evidence>
<evidence type="ECO:0000256" key="3">
    <source>
        <dbReference type="ARBA" id="ARBA00004389"/>
    </source>
</evidence>
<feature type="region of interest" description="Disordered" evidence="20">
    <location>
        <begin position="1"/>
        <end position="89"/>
    </location>
</feature>
<evidence type="ECO:0000313" key="24">
    <source>
        <dbReference type="Proteomes" id="UP000694412"/>
    </source>
</evidence>
<keyword evidence="7 21" id="KW-0812">Transmembrane</keyword>
<dbReference type="Gene3D" id="3.40.630.30">
    <property type="match status" value="1"/>
</dbReference>
<evidence type="ECO:0000256" key="20">
    <source>
        <dbReference type="SAM" id="MobiDB-lite"/>
    </source>
</evidence>
<evidence type="ECO:0000256" key="10">
    <source>
        <dbReference type="ARBA" id="ARBA00022989"/>
    </source>
</evidence>
<evidence type="ECO:0000256" key="4">
    <source>
        <dbReference type="ARBA" id="ARBA00004496"/>
    </source>
</evidence>
<reference evidence="23" key="3">
    <citation type="submission" date="2025-09" db="UniProtKB">
        <authorList>
            <consortium name="Ensembl"/>
        </authorList>
    </citation>
    <scope>IDENTIFICATION</scope>
</reference>
<evidence type="ECO:0000256" key="11">
    <source>
        <dbReference type="ARBA" id="ARBA00023128"/>
    </source>
</evidence>
<evidence type="ECO:0000256" key="8">
    <source>
        <dbReference type="ARBA" id="ARBA00022824"/>
    </source>
</evidence>
<evidence type="ECO:0000256" key="9">
    <source>
        <dbReference type="ARBA" id="ARBA00022848"/>
    </source>
</evidence>
<sequence length="428" mass="47566">MRGPREETAPRAGTRRSNLQRGGAGDGAGDGGGRWAGGPPPPITWRPRAANAGGSRTPRTRGPPRSINSSPKCSAAPFSRPARSRCSAPRAAARGSPALLRAPLLPPPPPFFFSFFFFFLPPPLSPLPVFLLLPSPRPVCMHCLSPKMVCETKIVAEDHDSIPGAKKDTIIVSSSQMWPTLSGSPSSPPAPLGTPKEEPKRDNVYIREFHPSEQEVVRRIFYEGIMERIPNTAFRGLKQQPLTQLLYALMAVMCFVVTKSFLLTCCLPIFLMGMRYYFSRKVILHYLDCALHTDMSDIEQYYMKPPGSCFWVAVLDGNVVGIVAARGNEEDNTVELRRMSVDSNYRGKGIAKALGRKVLEFAMLNNYSSVVLGTTAVKMAAHKLYESLGFKHVGVVEHYALPGMTHSLLERMFFQLRYHRYRLQLREE</sequence>
<dbReference type="PANTHER" id="PTHR13947:SF11">
    <property type="entry name" value="N-ACETYLASPARTATE SYNTHETASE"/>
    <property type="match status" value="1"/>
</dbReference>
<feature type="transmembrane region" description="Helical" evidence="21">
    <location>
        <begin position="245"/>
        <end position="271"/>
    </location>
</feature>
<comment type="subcellular location">
    <subcellularLocation>
        <location evidence="4">Cytoplasm</location>
    </subcellularLocation>
    <subcellularLocation>
        <location evidence="3">Endoplasmic reticulum membrane</location>
        <topology evidence="3">Single-pass membrane protein</topology>
    </subcellularLocation>
    <subcellularLocation>
        <location evidence="1">Microsome membrane</location>
        <topology evidence="1">Single-pass membrane protein</topology>
    </subcellularLocation>
    <subcellularLocation>
        <location evidence="2">Mitochondrion membrane</location>
        <topology evidence="2">Single-pass membrane protein</topology>
    </subcellularLocation>
</comment>
<dbReference type="GO" id="GO:0005789">
    <property type="term" value="C:endoplasmic reticulum membrane"/>
    <property type="evidence" value="ECO:0007669"/>
    <property type="project" value="UniProtKB-SubCell"/>
</dbReference>
<comment type="catalytic activity">
    <reaction evidence="17">
        <text>L-aspartate + acetyl-CoA = N-acetyl-L-aspartate + CoA + H(+)</text>
        <dbReference type="Rhea" id="RHEA:14165"/>
        <dbReference type="ChEBI" id="CHEBI:15378"/>
        <dbReference type="ChEBI" id="CHEBI:16953"/>
        <dbReference type="ChEBI" id="CHEBI:29991"/>
        <dbReference type="ChEBI" id="CHEBI:57287"/>
        <dbReference type="ChEBI" id="CHEBI:57288"/>
        <dbReference type="EC" id="2.3.1.17"/>
    </reaction>
    <physiologicalReaction direction="left-to-right" evidence="17">
        <dbReference type="Rhea" id="RHEA:14166"/>
    </physiologicalReaction>
</comment>
<reference evidence="23" key="1">
    <citation type="submission" date="2015-11" db="EMBL/GenBank/DDBJ databases">
        <authorList>
            <consortium name="International Coturnix japonica Genome Analysis Consortium"/>
            <person name="Warren W."/>
            <person name="Burt D.W."/>
            <person name="Antin P.B."/>
            <person name="Lanford R."/>
            <person name="Gros J."/>
            <person name="Wilson R.K."/>
        </authorList>
    </citation>
    <scope>NUCLEOTIDE SEQUENCE [LARGE SCALE GENOMIC DNA]</scope>
</reference>
<dbReference type="Pfam" id="PF00583">
    <property type="entry name" value="Acetyltransf_1"/>
    <property type="match status" value="1"/>
</dbReference>
<reference evidence="23" key="2">
    <citation type="submission" date="2025-08" db="UniProtKB">
        <authorList>
            <consortium name="Ensembl"/>
        </authorList>
    </citation>
    <scope>IDENTIFICATION</scope>
</reference>
<evidence type="ECO:0000313" key="23">
    <source>
        <dbReference type="Ensembl" id="ENSCJPP00005000772.1"/>
    </source>
</evidence>
<keyword evidence="5" id="KW-0963">Cytoplasm</keyword>
<evidence type="ECO:0000256" key="18">
    <source>
        <dbReference type="ARBA" id="ARBA00054047"/>
    </source>
</evidence>
<keyword evidence="6" id="KW-0808">Transferase</keyword>
<dbReference type="EC" id="2.3.1.17" evidence="14"/>
<dbReference type="SUPFAM" id="SSF55729">
    <property type="entry name" value="Acyl-CoA N-acyltransferases (Nat)"/>
    <property type="match status" value="1"/>
</dbReference>
<dbReference type="PANTHER" id="PTHR13947">
    <property type="entry name" value="GNAT FAMILY N-ACETYLTRANSFERASE"/>
    <property type="match status" value="1"/>
</dbReference>
<dbReference type="CDD" id="cd04301">
    <property type="entry name" value="NAT_SF"/>
    <property type="match status" value="1"/>
</dbReference>
<evidence type="ECO:0000256" key="6">
    <source>
        <dbReference type="ARBA" id="ARBA00022679"/>
    </source>
</evidence>
<evidence type="ECO:0000256" key="2">
    <source>
        <dbReference type="ARBA" id="ARBA00004304"/>
    </source>
</evidence>
<dbReference type="Ensembl" id="ENSCJPT00005001343.1">
    <property type="protein sequence ID" value="ENSCJPP00005000772.1"/>
    <property type="gene ID" value="ENSCJPG00005000839.1"/>
</dbReference>
<evidence type="ECO:0000256" key="17">
    <source>
        <dbReference type="ARBA" id="ARBA00049272"/>
    </source>
</evidence>
<keyword evidence="13" id="KW-0012">Acyltransferase</keyword>
<dbReference type="GO" id="GO:0031966">
    <property type="term" value="C:mitochondrial membrane"/>
    <property type="evidence" value="ECO:0007669"/>
    <property type="project" value="UniProtKB-SubCell"/>
</dbReference>
<dbReference type="InterPro" id="IPR016181">
    <property type="entry name" value="Acyl_CoA_acyltransferase"/>
</dbReference>
<keyword evidence="10 21" id="KW-1133">Transmembrane helix</keyword>
<comment type="similarity">
    <text evidence="19">Belongs to the NAT8 family.</text>
</comment>
<evidence type="ECO:0000256" key="12">
    <source>
        <dbReference type="ARBA" id="ARBA00023136"/>
    </source>
</evidence>
<accession>A0A8C2SM11</accession>
<dbReference type="GO" id="GO:0017188">
    <property type="term" value="F:L-aspartate N-acetyltransferase activity"/>
    <property type="evidence" value="ECO:0007669"/>
    <property type="project" value="UniProtKB-EC"/>
</dbReference>
<dbReference type="InterPro" id="IPR050769">
    <property type="entry name" value="NAT_camello-type"/>
</dbReference>
<evidence type="ECO:0000256" key="5">
    <source>
        <dbReference type="ARBA" id="ARBA00022490"/>
    </source>
</evidence>
<evidence type="ECO:0000256" key="16">
    <source>
        <dbReference type="ARBA" id="ARBA00043248"/>
    </source>
</evidence>
<keyword evidence="11" id="KW-0496">Mitochondrion</keyword>
<protein>
    <recommendedName>
        <fullName evidence="15">N-acetylaspartate synthetase</fullName>
        <ecNumber evidence="14">2.3.1.17</ecNumber>
    </recommendedName>
    <alternativeName>
        <fullName evidence="16">N-acetyltransferase 8-like protein</fullName>
    </alternativeName>
</protein>
<keyword evidence="9" id="KW-0492">Microsome</keyword>
<comment type="function">
    <text evidence="18">Catalyzes the synthesis of N-acetylaspartate acid (NAA) from L-aspartate and acetyl-CoA. Promotes dopamine uptake by regulating TNF-alpha expression. Attenuates methamphetamine-induced inhibition of dopamine uptake.</text>
</comment>
<evidence type="ECO:0000256" key="7">
    <source>
        <dbReference type="ARBA" id="ARBA00022692"/>
    </source>
</evidence>
<evidence type="ECO:0000256" key="13">
    <source>
        <dbReference type="ARBA" id="ARBA00023315"/>
    </source>
</evidence>
<evidence type="ECO:0000256" key="19">
    <source>
        <dbReference type="ARBA" id="ARBA00093466"/>
    </source>
</evidence>
<name>A0A8C2SM11_COTJA</name>